<evidence type="ECO:0000313" key="4">
    <source>
        <dbReference type="Proteomes" id="UP000272729"/>
    </source>
</evidence>
<dbReference type="EMBL" id="RBXR01000001">
    <property type="protein sequence ID" value="RKT67778.1"/>
    <property type="molecule type" value="Genomic_DNA"/>
</dbReference>
<proteinExistence type="predicted"/>
<dbReference type="Pfam" id="PF02225">
    <property type="entry name" value="PA"/>
    <property type="match status" value="1"/>
</dbReference>
<dbReference type="Proteomes" id="UP000272729">
    <property type="component" value="Unassembled WGS sequence"/>
</dbReference>
<dbReference type="OrthoDB" id="8375at2"/>
<comment type="caution">
    <text evidence="3">The sequence shown here is derived from an EMBL/GenBank/DDBJ whole genome shotgun (WGS) entry which is preliminary data.</text>
</comment>
<dbReference type="SUPFAM" id="SSF50960">
    <property type="entry name" value="TolB, C-terminal domain"/>
    <property type="match status" value="1"/>
</dbReference>
<keyword evidence="4" id="KW-1185">Reference proteome</keyword>
<organism evidence="3 4">
    <name type="scientific">Saccharothrix variisporea</name>
    <dbReference type="NCBI Taxonomy" id="543527"/>
    <lineage>
        <taxon>Bacteria</taxon>
        <taxon>Bacillati</taxon>
        <taxon>Actinomycetota</taxon>
        <taxon>Actinomycetes</taxon>
        <taxon>Pseudonocardiales</taxon>
        <taxon>Pseudonocardiaceae</taxon>
        <taxon>Saccharothrix</taxon>
    </lineage>
</organism>
<feature type="signal peptide" evidence="1">
    <location>
        <begin position="1"/>
        <end position="28"/>
    </location>
</feature>
<dbReference type="AlphaFoldDB" id="A0A495X8C4"/>
<evidence type="ECO:0000256" key="1">
    <source>
        <dbReference type="SAM" id="SignalP"/>
    </source>
</evidence>
<protein>
    <recommendedName>
        <fullName evidence="2">PA domain-containing protein</fullName>
    </recommendedName>
</protein>
<gene>
    <name evidence="3" type="ORF">DFJ66_0954</name>
</gene>
<dbReference type="Gene3D" id="3.50.30.30">
    <property type="match status" value="1"/>
</dbReference>
<sequence>MIRRRSLLRTGALPALFGLVLLAPAAVAHEGDDSTSSDGAIDNAKVTHSHEQHGGDHGHLPATSQNVRVVGKAPINQDFEGRVADVGVHNGYAYLAAFSSRDCQKGGVYVFDIKDPTNPKQVNFIRTGQNSYVGEGSQVIHVDTPKFTGDVLAFNNEVCGSVTPSVGNNLSTAGGATLVDVTDPKRPTYLAKGFGDLTPAGANDPGIAHEVHSVFIWDVGDKAYAVLVDDEEQADVDVFDITDPRAPVKVAEYDLATMFPQILQAGPDNLTEVFLHDMVVKPIGGRQVMLASYWDAGYVQLDVTDPAAPVYLADSDFANPDPQLLESTGKASEPEGNAHQAEFTRDDKYVIAADEDFDPYVLKGSTDDGTAFSAGQGDLTPQLASGQTISGTTVYVGRACAGDTAVPAAPAVGSAQLAVVTRGGCTFTEKVAAVTSAGGYEGVVVVNREGSCGAFGMSVEGSLPAFSVDRRTGYSLFDREASYDEAACQAGGDTLAGSLIPGVTQGQVGDVLTLTSAFDGWGYVHLYRNERGKMTELDTYAIPEAHDPTKASGSGDLSVHEVATSHVKNDLAYFSYYAGGFRVAKVQQNKLVEVGRFIDEGGNNFWGVQVFSHGGKEYVAASDRDYGIYIFEYTGP</sequence>
<evidence type="ECO:0000259" key="2">
    <source>
        <dbReference type="Pfam" id="PF02225"/>
    </source>
</evidence>
<dbReference type="InterPro" id="IPR006311">
    <property type="entry name" value="TAT_signal"/>
</dbReference>
<accession>A0A495X8C4</accession>
<evidence type="ECO:0000313" key="3">
    <source>
        <dbReference type="EMBL" id="RKT67778.1"/>
    </source>
</evidence>
<dbReference type="RefSeq" id="WP_121218304.1">
    <property type="nucleotide sequence ID" value="NZ_JBIUBA010000078.1"/>
</dbReference>
<dbReference type="PROSITE" id="PS51318">
    <property type="entry name" value="TAT"/>
    <property type="match status" value="1"/>
</dbReference>
<keyword evidence="1" id="KW-0732">Signal</keyword>
<reference evidence="3 4" key="1">
    <citation type="submission" date="2018-10" db="EMBL/GenBank/DDBJ databases">
        <title>Sequencing the genomes of 1000 actinobacteria strains.</title>
        <authorList>
            <person name="Klenk H.-P."/>
        </authorList>
    </citation>
    <scope>NUCLEOTIDE SEQUENCE [LARGE SCALE GENOMIC DNA]</scope>
    <source>
        <strain evidence="3 4">DSM 43911</strain>
    </source>
</reference>
<feature type="domain" description="PA" evidence="2">
    <location>
        <begin position="391"/>
        <end position="475"/>
    </location>
</feature>
<dbReference type="InterPro" id="IPR003137">
    <property type="entry name" value="PA_domain"/>
</dbReference>
<name>A0A495X8C4_9PSEU</name>
<feature type="chain" id="PRO_5019869088" description="PA domain-containing protein" evidence="1">
    <location>
        <begin position="29"/>
        <end position="636"/>
    </location>
</feature>